<accession>A0A645JGK7</accession>
<protein>
    <submittedName>
        <fullName evidence="1">Uncharacterized protein</fullName>
    </submittedName>
</protein>
<proteinExistence type="predicted"/>
<dbReference type="AlphaFoldDB" id="A0A645JGK7"/>
<dbReference type="EMBL" id="VSSQ01140574">
    <property type="protein sequence ID" value="MPN62487.1"/>
    <property type="molecule type" value="Genomic_DNA"/>
</dbReference>
<comment type="caution">
    <text evidence="1">The sequence shown here is derived from an EMBL/GenBank/DDBJ whole genome shotgun (WGS) entry which is preliminary data.</text>
</comment>
<gene>
    <name evidence="1" type="ORF">SDC9_210236</name>
</gene>
<name>A0A645JGK7_9ZZZZ</name>
<sequence length="48" mass="5247">MKCNYDANGKIITGTIRIMVQASVGVFHMSEAEADLMLDLTSVEISSR</sequence>
<evidence type="ECO:0000313" key="1">
    <source>
        <dbReference type="EMBL" id="MPN62487.1"/>
    </source>
</evidence>
<reference evidence="1" key="1">
    <citation type="submission" date="2019-08" db="EMBL/GenBank/DDBJ databases">
        <authorList>
            <person name="Kucharzyk K."/>
            <person name="Murdoch R.W."/>
            <person name="Higgins S."/>
            <person name="Loffler F."/>
        </authorList>
    </citation>
    <scope>NUCLEOTIDE SEQUENCE</scope>
</reference>
<organism evidence="1">
    <name type="scientific">bioreactor metagenome</name>
    <dbReference type="NCBI Taxonomy" id="1076179"/>
    <lineage>
        <taxon>unclassified sequences</taxon>
        <taxon>metagenomes</taxon>
        <taxon>ecological metagenomes</taxon>
    </lineage>
</organism>